<gene>
    <name evidence="2" type="ORF">EV197_0468</name>
</gene>
<dbReference type="AlphaFoldDB" id="A0A4V2F7B7"/>
<feature type="transmembrane region" description="Helical" evidence="1">
    <location>
        <begin position="100"/>
        <end position="118"/>
    </location>
</feature>
<feature type="transmembrane region" description="Helical" evidence="1">
    <location>
        <begin position="68"/>
        <end position="88"/>
    </location>
</feature>
<keyword evidence="1" id="KW-0812">Transmembrane</keyword>
<organism evidence="2 3">
    <name type="scientific">Aquimarina brevivitae</name>
    <dbReference type="NCBI Taxonomy" id="323412"/>
    <lineage>
        <taxon>Bacteria</taxon>
        <taxon>Pseudomonadati</taxon>
        <taxon>Bacteroidota</taxon>
        <taxon>Flavobacteriia</taxon>
        <taxon>Flavobacteriales</taxon>
        <taxon>Flavobacteriaceae</taxon>
        <taxon>Aquimarina</taxon>
    </lineage>
</organism>
<evidence type="ECO:0000313" key="2">
    <source>
        <dbReference type="EMBL" id="RZS99259.1"/>
    </source>
</evidence>
<accession>A0A4V2F7B7</accession>
<keyword evidence="3" id="KW-1185">Reference proteome</keyword>
<feature type="transmembrane region" description="Helical" evidence="1">
    <location>
        <begin position="38"/>
        <end position="61"/>
    </location>
</feature>
<reference evidence="2 3" key="1">
    <citation type="submission" date="2019-02" db="EMBL/GenBank/DDBJ databases">
        <title>Genomic Encyclopedia of Type Strains, Phase IV (KMG-IV): sequencing the most valuable type-strain genomes for metagenomic binning, comparative biology and taxonomic classification.</title>
        <authorList>
            <person name="Goeker M."/>
        </authorList>
    </citation>
    <scope>NUCLEOTIDE SEQUENCE [LARGE SCALE GENOMIC DNA]</scope>
    <source>
        <strain evidence="2 3">DSM 17196</strain>
    </source>
</reference>
<dbReference type="Proteomes" id="UP000292262">
    <property type="component" value="Unassembled WGS sequence"/>
</dbReference>
<protein>
    <submittedName>
        <fullName evidence="2">Uncharacterized protein</fullName>
    </submittedName>
</protein>
<evidence type="ECO:0000313" key="3">
    <source>
        <dbReference type="Proteomes" id="UP000292262"/>
    </source>
</evidence>
<keyword evidence="1" id="KW-0472">Membrane</keyword>
<proteinExistence type="predicted"/>
<dbReference type="RefSeq" id="WP_423190644.1">
    <property type="nucleotide sequence ID" value="NZ_SGXE01000001.1"/>
</dbReference>
<dbReference type="Pfam" id="PF19665">
    <property type="entry name" value="DUF6168"/>
    <property type="match status" value="1"/>
</dbReference>
<dbReference type="InterPro" id="IPR046166">
    <property type="entry name" value="DUF6168"/>
</dbReference>
<name>A0A4V2F7B7_9FLAO</name>
<dbReference type="EMBL" id="SGXE01000001">
    <property type="protein sequence ID" value="RZS99259.1"/>
    <property type="molecule type" value="Genomic_DNA"/>
</dbReference>
<sequence length="127" mass="14488">MQSRLAIQFILSLFVALGIAYGVHQSQLHHTALKTGFSLVHFSYLFNGIFTLITGLLIIFLSVKFKDYLGFIFLGSSTLKLAIFFGISKWLGFAIDKANFLEFFIAYVICLVLEIYFLSRLLNNLKY</sequence>
<comment type="caution">
    <text evidence="2">The sequence shown here is derived from an EMBL/GenBank/DDBJ whole genome shotgun (WGS) entry which is preliminary data.</text>
</comment>
<evidence type="ECO:0000256" key="1">
    <source>
        <dbReference type="SAM" id="Phobius"/>
    </source>
</evidence>
<keyword evidence="1" id="KW-1133">Transmembrane helix</keyword>